<feature type="region of interest" description="Disordered" evidence="4">
    <location>
        <begin position="74"/>
        <end position="148"/>
    </location>
</feature>
<dbReference type="Proteomes" id="UP000279236">
    <property type="component" value="Unassembled WGS sequence"/>
</dbReference>
<feature type="domain" description="Peptidase C14 caspase" evidence="5">
    <location>
        <begin position="150"/>
        <end position="408"/>
    </location>
</feature>
<proteinExistence type="inferred from homology"/>
<feature type="compositionally biased region" description="Low complexity" evidence="4">
    <location>
        <begin position="116"/>
        <end position="148"/>
    </location>
</feature>
<keyword evidence="7" id="KW-1185">Reference proteome</keyword>
<dbReference type="GO" id="GO:0006915">
    <property type="term" value="P:apoptotic process"/>
    <property type="evidence" value="ECO:0007669"/>
    <property type="project" value="UniProtKB-KW"/>
</dbReference>
<dbReference type="GeneID" id="39589398"/>
<dbReference type="EMBL" id="RSCE01000002">
    <property type="protein sequence ID" value="RSH86586.1"/>
    <property type="molecule type" value="Genomic_DNA"/>
</dbReference>
<dbReference type="GO" id="GO:0006508">
    <property type="term" value="P:proteolysis"/>
    <property type="evidence" value="ECO:0007669"/>
    <property type="project" value="UniProtKB-KW"/>
</dbReference>
<gene>
    <name evidence="6" type="primary">MCA1_1</name>
    <name evidence="6" type="ORF">EHS24_004855</name>
</gene>
<feature type="compositionally biased region" description="Low complexity" evidence="4">
    <location>
        <begin position="1"/>
        <end position="14"/>
    </location>
</feature>
<evidence type="ECO:0000256" key="3">
    <source>
        <dbReference type="ARBA" id="ARBA00022807"/>
    </source>
</evidence>
<name>A0A427Y694_9TREE</name>
<evidence type="ECO:0000256" key="1">
    <source>
        <dbReference type="ARBA" id="ARBA00009005"/>
    </source>
</evidence>
<dbReference type="PANTHER" id="PTHR48104:SF30">
    <property type="entry name" value="METACASPASE-1"/>
    <property type="match status" value="1"/>
</dbReference>
<dbReference type="Gene3D" id="3.40.50.12660">
    <property type="match status" value="2"/>
</dbReference>
<dbReference type="Pfam" id="PF00656">
    <property type="entry name" value="Peptidase_C14"/>
    <property type="match status" value="1"/>
</dbReference>
<dbReference type="RefSeq" id="XP_028479371.1">
    <property type="nucleotide sequence ID" value="XM_028620399.1"/>
</dbReference>
<evidence type="ECO:0000313" key="7">
    <source>
        <dbReference type="Proteomes" id="UP000279236"/>
    </source>
</evidence>
<comment type="similarity">
    <text evidence="1">Belongs to the peptidase C14B family.</text>
</comment>
<dbReference type="InterPro" id="IPR050452">
    <property type="entry name" value="Metacaspase"/>
</dbReference>
<feature type="compositionally biased region" description="Polar residues" evidence="4">
    <location>
        <begin position="99"/>
        <end position="115"/>
    </location>
</feature>
<keyword evidence="2" id="KW-0053">Apoptosis</keyword>
<accession>A0A427Y694</accession>
<dbReference type="PANTHER" id="PTHR48104">
    <property type="entry name" value="METACASPASE-4"/>
    <property type="match status" value="1"/>
</dbReference>
<dbReference type="GO" id="GO:0005737">
    <property type="term" value="C:cytoplasm"/>
    <property type="evidence" value="ECO:0007669"/>
    <property type="project" value="TreeGrafter"/>
</dbReference>
<keyword evidence="3" id="KW-0378">Hydrolase</keyword>
<evidence type="ECO:0000313" key="6">
    <source>
        <dbReference type="EMBL" id="RSH86586.1"/>
    </source>
</evidence>
<sequence>MSNYQNDNQYQQFDDGYDRYAGQGLAVNEPSDDEYASAQEDHSRNGNGGDRDTYQRKYSFDDDTREYAGRVCEAPPGWFEGVGEGASYDGDGRGEDQYSCRTQQASQPYSSRNAEQQQQQRGQNQYQTRDQYPQQQSSQAQTQQGQQQGQYFDNNALKGCINDVNNIRQFLERYGYNSSNTVVLTDDSNEASHRPTRANILRAMKWLVEGAARDDALFFHYSGHGTQTTGGGATEADGMKEAICPLDYQTAGLIADDETLFDSCHSGTVMNLPYVYSQHGTVKDPNMLASAGQALFTAVPQYARGDTAGALKGFLTAGISAFKEKRADDLLKAENTLSADIITLSGCKDDQTSADTQEEGEATGAMSYAFVQAFSKNPQINYRDLLVAIRNEMIQGGYTQKPQLSACHPIDTKLDFVA</sequence>
<dbReference type="GO" id="GO:0004197">
    <property type="term" value="F:cysteine-type endopeptidase activity"/>
    <property type="evidence" value="ECO:0007669"/>
    <property type="project" value="InterPro"/>
</dbReference>
<comment type="caution">
    <text evidence="6">The sequence shown here is derived from an EMBL/GenBank/DDBJ whole genome shotgun (WGS) entry which is preliminary data.</text>
</comment>
<organism evidence="6 7">
    <name type="scientific">Apiotrichum porosum</name>
    <dbReference type="NCBI Taxonomy" id="105984"/>
    <lineage>
        <taxon>Eukaryota</taxon>
        <taxon>Fungi</taxon>
        <taxon>Dikarya</taxon>
        <taxon>Basidiomycota</taxon>
        <taxon>Agaricomycotina</taxon>
        <taxon>Tremellomycetes</taxon>
        <taxon>Trichosporonales</taxon>
        <taxon>Trichosporonaceae</taxon>
        <taxon>Apiotrichum</taxon>
    </lineage>
</organism>
<protein>
    <submittedName>
        <fullName evidence="6">Ca(2+)-dependent cysteine protease</fullName>
    </submittedName>
</protein>
<feature type="region of interest" description="Disordered" evidence="4">
    <location>
        <begin position="1"/>
        <end position="56"/>
    </location>
</feature>
<evidence type="ECO:0000259" key="5">
    <source>
        <dbReference type="Pfam" id="PF00656"/>
    </source>
</evidence>
<dbReference type="AlphaFoldDB" id="A0A427Y694"/>
<keyword evidence="3" id="KW-0788">Thiol protease</keyword>
<keyword evidence="6" id="KW-0645">Protease</keyword>
<dbReference type="SUPFAM" id="SSF52129">
    <property type="entry name" value="Caspase-like"/>
    <property type="match status" value="1"/>
</dbReference>
<reference evidence="6 7" key="1">
    <citation type="submission" date="2018-11" db="EMBL/GenBank/DDBJ databases">
        <title>Genome sequence of Apiotrichum porosum DSM 27194.</title>
        <authorList>
            <person name="Aliyu H."/>
            <person name="Gorte O."/>
            <person name="Ochsenreither K."/>
        </authorList>
    </citation>
    <scope>NUCLEOTIDE SEQUENCE [LARGE SCALE GENOMIC DNA]</scope>
    <source>
        <strain evidence="6 7">DSM 27194</strain>
    </source>
</reference>
<dbReference type="OrthoDB" id="3223806at2759"/>
<dbReference type="InterPro" id="IPR029030">
    <property type="entry name" value="Caspase-like_dom_sf"/>
</dbReference>
<evidence type="ECO:0000256" key="2">
    <source>
        <dbReference type="ARBA" id="ARBA00022703"/>
    </source>
</evidence>
<dbReference type="InterPro" id="IPR011600">
    <property type="entry name" value="Pept_C14_caspase"/>
</dbReference>
<feature type="compositionally biased region" description="Basic and acidic residues" evidence="4">
    <location>
        <begin position="39"/>
        <end position="56"/>
    </location>
</feature>
<evidence type="ECO:0000256" key="4">
    <source>
        <dbReference type="SAM" id="MobiDB-lite"/>
    </source>
</evidence>